<dbReference type="EC" id="2.2.1.6" evidence="4 11"/>
<dbReference type="Pfam" id="PF02775">
    <property type="entry name" value="TPP_enzyme_C"/>
    <property type="match status" value="1"/>
</dbReference>
<dbReference type="SUPFAM" id="SSF52467">
    <property type="entry name" value="DHS-like NAD/FAD-binding domain"/>
    <property type="match status" value="1"/>
</dbReference>
<protein>
    <recommendedName>
        <fullName evidence="4 11">Acetolactate synthase</fullName>
        <ecNumber evidence="4 11">2.2.1.6</ecNumber>
    </recommendedName>
</protein>
<feature type="domain" description="Thiamine pyrophosphate enzyme N-terminal TPP-binding" evidence="14">
    <location>
        <begin position="13"/>
        <end position="128"/>
    </location>
</feature>
<evidence type="ECO:0000256" key="9">
    <source>
        <dbReference type="ARBA" id="ARBA00023052"/>
    </source>
</evidence>
<dbReference type="CDD" id="cd02015">
    <property type="entry name" value="TPP_AHAS"/>
    <property type="match status" value="1"/>
</dbReference>
<comment type="similarity">
    <text evidence="3 11">Belongs to the TPP enzyme family.</text>
</comment>
<keyword evidence="16" id="KW-1185">Reference proteome</keyword>
<dbReference type="InterPro" id="IPR039368">
    <property type="entry name" value="AHAS_TPP"/>
</dbReference>
<evidence type="ECO:0000256" key="11">
    <source>
        <dbReference type="RuleBase" id="RU003591"/>
    </source>
</evidence>
<comment type="pathway">
    <text evidence="1 11">Amino-acid biosynthesis; L-isoleucine biosynthesis; L-isoleucine from 2-oxobutanoate: step 1/4.</text>
</comment>
<dbReference type="CDD" id="cd07035">
    <property type="entry name" value="TPP_PYR_POX_like"/>
    <property type="match status" value="1"/>
</dbReference>
<evidence type="ECO:0000256" key="10">
    <source>
        <dbReference type="ARBA" id="ARBA00023304"/>
    </source>
</evidence>
<comment type="pathway">
    <text evidence="2 11">Amino-acid biosynthesis; L-valine biosynthesis; L-valine from pyruvate: step 1/4.</text>
</comment>
<comment type="catalytic activity">
    <reaction evidence="11">
        <text>2 pyruvate + H(+) = (2S)-2-acetolactate + CO2</text>
        <dbReference type="Rhea" id="RHEA:25249"/>
        <dbReference type="ChEBI" id="CHEBI:15361"/>
        <dbReference type="ChEBI" id="CHEBI:15378"/>
        <dbReference type="ChEBI" id="CHEBI:16526"/>
        <dbReference type="ChEBI" id="CHEBI:58476"/>
        <dbReference type="EC" id="2.2.1.6"/>
    </reaction>
</comment>
<dbReference type="NCBIfam" id="TIGR00118">
    <property type="entry name" value="acolac_lg"/>
    <property type="match status" value="1"/>
</dbReference>
<dbReference type="InterPro" id="IPR012000">
    <property type="entry name" value="Thiamin_PyroP_enz_cen_dom"/>
</dbReference>
<dbReference type="RefSeq" id="WP_338396870.1">
    <property type="nucleotide sequence ID" value="NZ_AP025292.1"/>
</dbReference>
<gene>
    <name evidence="15" type="primary">ilvB</name>
    <name evidence="15" type="ORF">PEPS_18370</name>
</gene>
<dbReference type="Gene3D" id="3.40.50.970">
    <property type="match status" value="2"/>
</dbReference>
<proteinExistence type="inferred from homology"/>
<evidence type="ECO:0000256" key="3">
    <source>
        <dbReference type="ARBA" id="ARBA00007812"/>
    </source>
</evidence>
<keyword evidence="9 11" id="KW-0786">Thiamine pyrophosphate</keyword>
<comment type="cofactor">
    <cofactor evidence="11">
        <name>thiamine diphosphate</name>
        <dbReference type="ChEBI" id="CHEBI:58937"/>
    </cofactor>
    <text evidence="11">Binds 1 thiamine pyrophosphate per subunit.</text>
</comment>
<evidence type="ECO:0000256" key="7">
    <source>
        <dbReference type="ARBA" id="ARBA00022723"/>
    </source>
</evidence>
<evidence type="ECO:0000256" key="8">
    <source>
        <dbReference type="ARBA" id="ARBA00022842"/>
    </source>
</evidence>
<dbReference type="Gene3D" id="3.40.50.1220">
    <property type="entry name" value="TPP-binding domain"/>
    <property type="match status" value="1"/>
</dbReference>
<keyword evidence="5 11" id="KW-0028">Amino-acid biosynthesis</keyword>
<keyword evidence="7 11" id="KW-0479">Metal-binding</keyword>
<name>A0ABM7VF23_9BACT</name>
<feature type="domain" description="Thiamine pyrophosphate enzyme central" evidence="12">
    <location>
        <begin position="203"/>
        <end position="338"/>
    </location>
</feature>
<keyword evidence="8 11" id="KW-0460">Magnesium</keyword>
<evidence type="ECO:0000313" key="15">
    <source>
        <dbReference type="EMBL" id="BDC99556.1"/>
    </source>
</evidence>
<evidence type="ECO:0000256" key="6">
    <source>
        <dbReference type="ARBA" id="ARBA00022679"/>
    </source>
</evidence>
<dbReference type="EMBL" id="AP025292">
    <property type="protein sequence ID" value="BDC99556.1"/>
    <property type="molecule type" value="Genomic_DNA"/>
</dbReference>
<accession>A0ABM7VF23</accession>
<evidence type="ECO:0000256" key="4">
    <source>
        <dbReference type="ARBA" id="ARBA00013145"/>
    </source>
</evidence>
<evidence type="ECO:0000256" key="2">
    <source>
        <dbReference type="ARBA" id="ARBA00005025"/>
    </source>
</evidence>
<dbReference type="InterPro" id="IPR012846">
    <property type="entry name" value="Acetolactate_synth_lsu"/>
</dbReference>
<feature type="domain" description="Thiamine pyrophosphate enzyme TPP-binding" evidence="13">
    <location>
        <begin position="402"/>
        <end position="549"/>
    </location>
</feature>
<dbReference type="Pfam" id="PF02776">
    <property type="entry name" value="TPP_enzyme_N"/>
    <property type="match status" value="1"/>
</dbReference>
<evidence type="ECO:0000259" key="14">
    <source>
        <dbReference type="Pfam" id="PF02776"/>
    </source>
</evidence>
<sequence>METENQTTTQRISGADAFVKALVYEGVDTIFGYPGGANMPIYDAIYRAEGEVTHLMGRHEQGAIHAAQGYARASGKCGVVLATSGPGATNIITGIADAMIDSTPLVCFTGQVPYNLIGTDAFQECDITGISMPCTKWNYQIKDADDIAEIIAKAFYIARSGRPGPVLIDITKNAQFQETDFKYQACEIINSYIPKPQLNESAVAAAIATIRTAEKPFLIWGQGVILSEAEQALKDFLDKTQIPSASTLLGLSALPSDHPTYTGMVGMHGNYAPNKLTNSCDVLIAVGMRFDDRVTGNTATYATQAKVIHIELDPAEIDKNIPATIPVNADAKEALSAISAGLDAQSKDKYASWYAEFDAFYQEEKNEVILPEVAPEGDQLTMAQVVENIAKTFHRDAIIVSDVGQHQMKAARYSAFNKSRSHITSGGLGTMGFSLPAAIGAKVACPEREVVAIIGDGGFQMTLQELGMILDYNIAVKIVVLNNEFLGMVRQWQELFFDNRYASTPLKNPDFVKLAESYGITSLKIDHKSALNDALAQLRDHQSAMFLECMVVKEENVFPMIASGATVTDIRLK</sequence>
<dbReference type="InterPro" id="IPR011766">
    <property type="entry name" value="TPP_enzyme_TPP-bd"/>
</dbReference>
<dbReference type="InterPro" id="IPR029035">
    <property type="entry name" value="DHS-like_NAD/FAD-binding_dom"/>
</dbReference>
<dbReference type="InterPro" id="IPR029061">
    <property type="entry name" value="THDP-binding"/>
</dbReference>
<dbReference type="InterPro" id="IPR012001">
    <property type="entry name" value="Thiamin_PyroP_enz_TPP-bd_dom"/>
</dbReference>
<dbReference type="PROSITE" id="PS00187">
    <property type="entry name" value="TPP_ENZYMES"/>
    <property type="match status" value="1"/>
</dbReference>
<dbReference type="PANTHER" id="PTHR18968:SF13">
    <property type="entry name" value="ACETOLACTATE SYNTHASE CATALYTIC SUBUNIT, MITOCHONDRIAL"/>
    <property type="match status" value="1"/>
</dbReference>
<dbReference type="Proteomes" id="UP001354989">
    <property type="component" value="Chromosome"/>
</dbReference>
<dbReference type="InterPro" id="IPR045229">
    <property type="entry name" value="TPP_enz"/>
</dbReference>
<comment type="cofactor">
    <cofactor evidence="11">
        <name>Mg(2+)</name>
        <dbReference type="ChEBI" id="CHEBI:18420"/>
    </cofactor>
    <text evidence="11">Binds 1 Mg(2+) ion per subunit.</text>
</comment>
<dbReference type="PANTHER" id="PTHR18968">
    <property type="entry name" value="THIAMINE PYROPHOSPHATE ENZYMES"/>
    <property type="match status" value="1"/>
</dbReference>
<evidence type="ECO:0000259" key="12">
    <source>
        <dbReference type="Pfam" id="PF00205"/>
    </source>
</evidence>
<dbReference type="Pfam" id="PF00205">
    <property type="entry name" value="TPP_enzyme_M"/>
    <property type="match status" value="1"/>
</dbReference>
<dbReference type="InterPro" id="IPR000399">
    <property type="entry name" value="TPP-bd_CS"/>
</dbReference>
<organism evidence="15 16">
    <name type="scientific">Persicobacter psychrovividus</name>
    <dbReference type="NCBI Taxonomy" id="387638"/>
    <lineage>
        <taxon>Bacteria</taxon>
        <taxon>Pseudomonadati</taxon>
        <taxon>Bacteroidota</taxon>
        <taxon>Cytophagia</taxon>
        <taxon>Cytophagales</taxon>
        <taxon>Persicobacteraceae</taxon>
        <taxon>Persicobacter</taxon>
    </lineage>
</organism>
<evidence type="ECO:0000256" key="5">
    <source>
        <dbReference type="ARBA" id="ARBA00022605"/>
    </source>
</evidence>
<evidence type="ECO:0000259" key="13">
    <source>
        <dbReference type="Pfam" id="PF02775"/>
    </source>
</evidence>
<evidence type="ECO:0000313" key="16">
    <source>
        <dbReference type="Proteomes" id="UP001354989"/>
    </source>
</evidence>
<keyword evidence="6 11" id="KW-0808">Transferase</keyword>
<keyword evidence="10 11" id="KW-0100">Branched-chain amino acid biosynthesis</keyword>
<evidence type="ECO:0000256" key="1">
    <source>
        <dbReference type="ARBA" id="ARBA00004974"/>
    </source>
</evidence>
<dbReference type="SUPFAM" id="SSF52518">
    <property type="entry name" value="Thiamin diphosphate-binding fold (THDP-binding)"/>
    <property type="match status" value="2"/>
</dbReference>
<reference evidence="15 16" key="1">
    <citation type="submission" date="2021-12" db="EMBL/GenBank/DDBJ databases">
        <title>Genome sequencing of bacteria with rrn-lacking chromosome and rrn-plasmid.</title>
        <authorList>
            <person name="Anda M."/>
            <person name="Iwasaki W."/>
        </authorList>
    </citation>
    <scope>NUCLEOTIDE SEQUENCE [LARGE SCALE GENOMIC DNA]</scope>
    <source>
        <strain evidence="15 16">NBRC 101262</strain>
    </source>
</reference>